<keyword evidence="2" id="KW-1185">Reference proteome</keyword>
<sequence>MLLNIRNYSGKEEVRVYDYVDRHVPVLERMYRKRLAGYKQLGYKVIPEEDAGQQLFLYP</sequence>
<protein>
    <submittedName>
        <fullName evidence="1">Uncharacterized protein</fullName>
    </submittedName>
</protein>
<reference evidence="2" key="1">
    <citation type="journal article" date="2019" name="Int. J. Syst. Evol. Microbiol.">
        <title>The Global Catalogue of Microorganisms (GCM) 10K type strain sequencing project: providing services to taxonomists for standard genome sequencing and annotation.</title>
        <authorList>
            <consortium name="The Broad Institute Genomics Platform"/>
            <consortium name="The Broad Institute Genome Sequencing Center for Infectious Disease"/>
            <person name="Wu L."/>
            <person name="Ma J."/>
        </authorList>
    </citation>
    <scope>NUCLEOTIDE SEQUENCE [LARGE SCALE GENOMIC DNA]</scope>
    <source>
        <strain evidence="2">CCUG 66188</strain>
    </source>
</reference>
<organism evidence="1 2">
    <name type="scientific">Dysgonomonas termitidis</name>
    <dbReference type="NCBI Taxonomy" id="1516126"/>
    <lineage>
        <taxon>Bacteria</taxon>
        <taxon>Pseudomonadati</taxon>
        <taxon>Bacteroidota</taxon>
        <taxon>Bacteroidia</taxon>
        <taxon>Bacteroidales</taxon>
        <taxon>Dysgonomonadaceae</taxon>
        <taxon>Dysgonomonas</taxon>
    </lineage>
</organism>
<dbReference type="RefSeq" id="WP_379993820.1">
    <property type="nucleotide sequence ID" value="NZ_JBHSGN010000017.1"/>
</dbReference>
<dbReference type="EMBL" id="JBHSGN010000017">
    <property type="protein sequence ID" value="MFC4672630.1"/>
    <property type="molecule type" value="Genomic_DNA"/>
</dbReference>
<comment type="caution">
    <text evidence="1">The sequence shown here is derived from an EMBL/GenBank/DDBJ whole genome shotgun (WGS) entry which is preliminary data.</text>
</comment>
<gene>
    <name evidence="1" type="ORF">ACFO6W_02875</name>
</gene>
<name>A0ABV9KR52_9BACT</name>
<evidence type="ECO:0000313" key="2">
    <source>
        <dbReference type="Proteomes" id="UP001596023"/>
    </source>
</evidence>
<accession>A0ABV9KR52</accession>
<dbReference type="Proteomes" id="UP001596023">
    <property type="component" value="Unassembled WGS sequence"/>
</dbReference>
<proteinExistence type="predicted"/>
<evidence type="ECO:0000313" key="1">
    <source>
        <dbReference type="EMBL" id="MFC4672630.1"/>
    </source>
</evidence>